<accession>A0A395I4Q7</accession>
<dbReference type="EMBL" id="KZ824274">
    <property type="protein sequence ID" value="RAL14563.1"/>
    <property type="molecule type" value="Genomic_DNA"/>
</dbReference>
<keyword evidence="2" id="KW-1185">Reference proteome</keyword>
<dbReference type="VEuPathDB" id="FungiDB:BO97DRAFT_272940"/>
<gene>
    <name evidence="1" type="ORF">BO97DRAFT_272940</name>
</gene>
<protein>
    <submittedName>
        <fullName evidence="1">Uncharacterized protein</fullName>
    </submittedName>
</protein>
<dbReference type="GeneID" id="37195289"/>
<dbReference type="AlphaFoldDB" id="A0A395I4Q7"/>
<dbReference type="RefSeq" id="XP_025553717.1">
    <property type="nucleotide sequence ID" value="XM_025691000.1"/>
</dbReference>
<evidence type="ECO:0000313" key="2">
    <source>
        <dbReference type="Proteomes" id="UP000248961"/>
    </source>
</evidence>
<name>A0A395I4Q7_ASPHC</name>
<proteinExistence type="predicted"/>
<dbReference type="Proteomes" id="UP000248961">
    <property type="component" value="Unassembled WGS sequence"/>
</dbReference>
<evidence type="ECO:0000313" key="1">
    <source>
        <dbReference type="EMBL" id="RAL14563.1"/>
    </source>
</evidence>
<organism evidence="1 2">
    <name type="scientific">Aspergillus homomorphus (strain CBS 101889)</name>
    <dbReference type="NCBI Taxonomy" id="1450537"/>
    <lineage>
        <taxon>Eukaryota</taxon>
        <taxon>Fungi</taxon>
        <taxon>Dikarya</taxon>
        <taxon>Ascomycota</taxon>
        <taxon>Pezizomycotina</taxon>
        <taxon>Eurotiomycetes</taxon>
        <taxon>Eurotiomycetidae</taxon>
        <taxon>Eurotiales</taxon>
        <taxon>Aspergillaceae</taxon>
        <taxon>Aspergillus</taxon>
        <taxon>Aspergillus subgen. Circumdati</taxon>
    </lineage>
</organism>
<reference evidence="1 2" key="1">
    <citation type="submission" date="2018-02" db="EMBL/GenBank/DDBJ databases">
        <title>The genomes of Aspergillus section Nigri reveals drivers in fungal speciation.</title>
        <authorList>
            <consortium name="DOE Joint Genome Institute"/>
            <person name="Vesth T.C."/>
            <person name="Nybo J."/>
            <person name="Theobald S."/>
            <person name="Brandl J."/>
            <person name="Frisvad J.C."/>
            <person name="Nielsen K.F."/>
            <person name="Lyhne E.K."/>
            <person name="Kogle M.E."/>
            <person name="Kuo A."/>
            <person name="Riley R."/>
            <person name="Clum A."/>
            <person name="Nolan M."/>
            <person name="Lipzen A."/>
            <person name="Salamov A."/>
            <person name="Henrissat B."/>
            <person name="Wiebenga A."/>
            <person name="De vries R.P."/>
            <person name="Grigoriev I.V."/>
            <person name="Mortensen U.H."/>
            <person name="Andersen M.R."/>
            <person name="Baker S.E."/>
        </authorList>
    </citation>
    <scope>NUCLEOTIDE SEQUENCE [LARGE SCALE GENOMIC DNA]</scope>
    <source>
        <strain evidence="1 2">CBS 101889</strain>
    </source>
</reference>
<sequence>MGSNSHHQGTWSLIGSFARSRSCSQARCVWRLQRPGAEQRPGCALRLDKPSLNPQGHWTRSMDLVLYILHFTPSKVDPLSRDICMEATIDAARRRYFIHFNHLRCLRSRESRLMCLLSEGFRSANTRTVTGVLPTLRIGGLRTYGTNLPVFIRGWQLSF</sequence>